<dbReference type="PANTHER" id="PTHR44360:SF1">
    <property type="entry name" value="DNAJ HOMOLOG SUBFAMILY B MEMBER 9"/>
    <property type="match status" value="1"/>
</dbReference>
<dbReference type="GO" id="GO:0051787">
    <property type="term" value="F:misfolded protein binding"/>
    <property type="evidence" value="ECO:0007669"/>
    <property type="project" value="TreeGrafter"/>
</dbReference>
<keyword evidence="2" id="KW-0472">Membrane</keyword>
<keyword evidence="2" id="KW-0812">Transmembrane</keyword>
<dbReference type="EMBL" id="BDSP01000007">
    <property type="protein sequence ID" value="GAX09446.1"/>
    <property type="molecule type" value="Genomic_DNA"/>
</dbReference>
<evidence type="ECO:0000259" key="3">
    <source>
        <dbReference type="PROSITE" id="PS50076"/>
    </source>
</evidence>
<dbReference type="Gene3D" id="1.10.287.110">
    <property type="entry name" value="DnaJ domain"/>
    <property type="match status" value="1"/>
</dbReference>
<dbReference type="GO" id="GO:0005783">
    <property type="term" value="C:endoplasmic reticulum"/>
    <property type="evidence" value="ECO:0007669"/>
    <property type="project" value="TreeGrafter"/>
</dbReference>
<protein>
    <recommendedName>
        <fullName evidence="3">J domain-containing protein</fullName>
    </recommendedName>
</protein>
<comment type="caution">
    <text evidence="4">The sequence shown here is derived from an EMBL/GenBank/DDBJ whole genome shotgun (WGS) entry which is preliminary data.</text>
</comment>
<evidence type="ECO:0000313" key="4">
    <source>
        <dbReference type="EMBL" id="GAX09446.1"/>
    </source>
</evidence>
<dbReference type="CDD" id="cd06257">
    <property type="entry name" value="DnaJ"/>
    <property type="match status" value="1"/>
</dbReference>
<dbReference type="PROSITE" id="PS50076">
    <property type="entry name" value="DNAJ_2"/>
    <property type="match status" value="1"/>
</dbReference>
<evidence type="ECO:0000256" key="2">
    <source>
        <dbReference type="SAM" id="Phobius"/>
    </source>
</evidence>
<keyword evidence="1" id="KW-0143">Chaperone</keyword>
<dbReference type="OrthoDB" id="38915at2759"/>
<name>A0A1Z5J693_FISSO</name>
<keyword evidence="2" id="KW-1133">Transmembrane helix</keyword>
<dbReference type="SMART" id="SM00271">
    <property type="entry name" value="DnaJ"/>
    <property type="match status" value="1"/>
</dbReference>
<organism evidence="4 5">
    <name type="scientific">Fistulifera solaris</name>
    <name type="common">Oleaginous diatom</name>
    <dbReference type="NCBI Taxonomy" id="1519565"/>
    <lineage>
        <taxon>Eukaryota</taxon>
        <taxon>Sar</taxon>
        <taxon>Stramenopiles</taxon>
        <taxon>Ochrophyta</taxon>
        <taxon>Bacillariophyta</taxon>
        <taxon>Bacillariophyceae</taxon>
        <taxon>Bacillariophycidae</taxon>
        <taxon>Naviculales</taxon>
        <taxon>Naviculaceae</taxon>
        <taxon>Fistulifera</taxon>
    </lineage>
</organism>
<dbReference type="InterPro" id="IPR001623">
    <property type="entry name" value="DnaJ_domain"/>
</dbReference>
<evidence type="ECO:0000256" key="1">
    <source>
        <dbReference type="ARBA" id="ARBA00023186"/>
    </source>
</evidence>
<keyword evidence="5" id="KW-1185">Reference proteome</keyword>
<dbReference type="InterPro" id="IPR051948">
    <property type="entry name" value="Hsp70_co-chaperone_J-domain"/>
</dbReference>
<dbReference type="SUPFAM" id="SSF46565">
    <property type="entry name" value="Chaperone J-domain"/>
    <property type="match status" value="1"/>
</dbReference>
<dbReference type="PANTHER" id="PTHR44360">
    <property type="entry name" value="DNAJ HOMOLOG SUBFAMILY B MEMBER 9"/>
    <property type="match status" value="1"/>
</dbReference>
<accession>A0A1Z5J693</accession>
<dbReference type="InParanoid" id="A0A1Z5J693"/>
<dbReference type="AlphaFoldDB" id="A0A1Z5J693"/>
<reference evidence="4 5" key="1">
    <citation type="journal article" date="2015" name="Plant Cell">
        <title>Oil accumulation by the oleaginous diatom Fistulifera solaris as revealed by the genome and transcriptome.</title>
        <authorList>
            <person name="Tanaka T."/>
            <person name="Maeda Y."/>
            <person name="Veluchamy A."/>
            <person name="Tanaka M."/>
            <person name="Abida H."/>
            <person name="Marechal E."/>
            <person name="Bowler C."/>
            <person name="Muto M."/>
            <person name="Sunaga Y."/>
            <person name="Tanaka M."/>
            <person name="Yoshino T."/>
            <person name="Taniguchi T."/>
            <person name="Fukuda Y."/>
            <person name="Nemoto M."/>
            <person name="Matsumoto M."/>
            <person name="Wong P.S."/>
            <person name="Aburatani S."/>
            <person name="Fujibuchi W."/>
        </authorList>
    </citation>
    <scope>NUCLEOTIDE SEQUENCE [LARGE SCALE GENOMIC DNA]</scope>
    <source>
        <strain evidence="4 5">JPCC DA0580</strain>
    </source>
</reference>
<dbReference type="Proteomes" id="UP000198406">
    <property type="component" value="Unassembled WGS sequence"/>
</dbReference>
<feature type="transmembrane region" description="Helical" evidence="2">
    <location>
        <begin position="205"/>
        <end position="223"/>
    </location>
</feature>
<proteinExistence type="predicted"/>
<dbReference type="GO" id="GO:0036503">
    <property type="term" value="P:ERAD pathway"/>
    <property type="evidence" value="ECO:0007669"/>
    <property type="project" value="TreeGrafter"/>
</dbReference>
<sequence length="313" mass="35303">MAPYQSSEAIVRLLAPDGYYTYLNIPKGVPSKENPDETVIDEDLIKKNYRKLSLKHHPDKPGGDDETFRVLNRAQKVLTNPKLRKQYDILGIDLDDDEEEHEHNDTDEEKESAPTTAQGIVQEIAGMVIAFLLQLTVRTMMMGSVSVFLVRYRWTMYPALAFLAYIAFRIVQSIRQAGGSPTDVLSPLAIAAGLMLMHNSPRSSWVFFLGESLVIFMFTYNSSSLPKNPLVYAGMAIVSMLAALWFRGLFWNYVTVVVLEAILALLAALAFPVMELVLDAILNEKLKKVGTKVRHHHATLEKYYQSKMENSKD</sequence>
<feature type="domain" description="J" evidence="3">
    <location>
        <begin position="18"/>
        <end position="91"/>
    </location>
</feature>
<dbReference type="InterPro" id="IPR036869">
    <property type="entry name" value="J_dom_sf"/>
</dbReference>
<feature type="transmembrane region" description="Helical" evidence="2">
    <location>
        <begin position="256"/>
        <end position="278"/>
    </location>
</feature>
<dbReference type="Pfam" id="PF00226">
    <property type="entry name" value="DnaJ"/>
    <property type="match status" value="1"/>
</dbReference>
<gene>
    <name evidence="4" type="ORF">FisN_6Lh178</name>
</gene>
<feature type="transmembrane region" description="Helical" evidence="2">
    <location>
        <begin position="124"/>
        <end position="148"/>
    </location>
</feature>
<feature type="transmembrane region" description="Helical" evidence="2">
    <location>
        <begin position="230"/>
        <end position="250"/>
    </location>
</feature>
<dbReference type="GO" id="GO:0051087">
    <property type="term" value="F:protein-folding chaperone binding"/>
    <property type="evidence" value="ECO:0007669"/>
    <property type="project" value="TreeGrafter"/>
</dbReference>
<feature type="transmembrane region" description="Helical" evidence="2">
    <location>
        <begin position="154"/>
        <end position="171"/>
    </location>
</feature>
<evidence type="ECO:0000313" key="5">
    <source>
        <dbReference type="Proteomes" id="UP000198406"/>
    </source>
</evidence>